<dbReference type="VEuPathDB" id="FungiDB:PC110_g19579"/>
<protein>
    <submittedName>
        <fullName evidence="1">Uncharacterized protein</fullName>
    </submittedName>
</protein>
<dbReference type="AlphaFoldDB" id="A0A329RHU1"/>
<reference evidence="1 2" key="1">
    <citation type="submission" date="2018-01" db="EMBL/GenBank/DDBJ databases">
        <title>Draft genome of the strawberry crown rot pathogen Phytophthora cactorum.</title>
        <authorList>
            <person name="Armitage A.D."/>
            <person name="Lysoe E."/>
            <person name="Nellist C.F."/>
            <person name="Harrison R.J."/>
            <person name="Brurberg M.B."/>
        </authorList>
    </citation>
    <scope>NUCLEOTIDE SEQUENCE [LARGE SCALE GENOMIC DNA]</scope>
    <source>
        <strain evidence="1 2">10300</strain>
    </source>
</reference>
<dbReference type="OrthoDB" id="127939at2759"/>
<accession>A0A329RHU1</accession>
<comment type="caution">
    <text evidence="1">The sequence shown here is derived from an EMBL/GenBank/DDBJ whole genome shotgun (WGS) entry which is preliminary data.</text>
</comment>
<evidence type="ECO:0000313" key="1">
    <source>
        <dbReference type="EMBL" id="RAW23990.1"/>
    </source>
</evidence>
<proteinExistence type="predicted"/>
<gene>
    <name evidence="1" type="ORF">PC110_g19579</name>
</gene>
<organism evidence="1 2">
    <name type="scientific">Phytophthora cactorum</name>
    <dbReference type="NCBI Taxonomy" id="29920"/>
    <lineage>
        <taxon>Eukaryota</taxon>
        <taxon>Sar</taxon>
        <taxon>Stramenopiles</taxon>
        <taxon>Oomycota</taxon>
        <taxon>Peronosporomycetes</taxon>
        <taxon>Peronosporales</taxon>
        <taxon>Peronosporaceae</taxon>
        <taxon>Phytophthora</taxon>
    </lineage>
</organism>
<keyword evidence="2" id="KW-1185">Reference proteome</keyword>
<name>A0A329RHU1_9STRA</name>
<sequence length="146" mass="16538">MNETYRDFIKALDSSLALYKSLKERDEKTSFPRLTFKSRKGNTTSVAIQARSVSSPVAELFRILPTYFGFKRDEGIKVREAIPEMNYSIRLQMTREAKFYVCIPRVKAFPEMQSNPVCAIDPGVREFITLYDPGGLILGVTDGSVV</sequence>
<evidence type="ECO:0000313" key="2">
    <source>
        <dbReference type="Proteomes" id="UP000251314"/>
    </source>
</evidence>
<dbReference type="Proteomes" id="UP000251314">
    <property type="component" value="Unassembled WGS sequence"/>
</dbReference>
<dbReference type="EMBL" id="MJFZ01000954">
    <property type="protein sequence ID" value="RAW23990.1"/>
    <property type="molecule type" value="Genomic_DNA"/>
</dbReference>